<evidence type="ECO:0000256" key="1">
    <source>
        <dbReference type="SAM" id="Phobius"/>
    </source>
</evidence>
<organism evidence="2 3">
    <name type="scientific">Phytophthora megakarya</name>
    <dbReference type="NCBI Taxonomy" id="4795"/>
    <lineage>
        <taxon>Eukaryota</taxon>
        <taxon>Sar</taxon>
        <taxon>Stramenopiles</taxon>
        <taxon>Oomycota</taxon>
        <taxon>Peronosporomycetes</taxon>
        <taxon>Peronosporales</taxon>
        <taxon>Peronosporaceae</taxon>
        <taxon>Phytophthora</taxon>
    </lineage>
</organism>
<dbReference type="OrthoDB" id="4473401at2759"/>
<protein>
    <submittedName>
        <fullName evidence="2">Endo-1,3-beta-glucanase</fullName>
    </submittedName>
</protein>
<dbReference type="STRING" id="4795.A0A225VUQ0"/>
<keyword evidence="1" id="KW-0472">Membrane</keyword>
<sequence>MEVVANRIPTRVLNDSTDGGSGGSIGRIFIGLGGAVVLVGIVYAVGLFYRRRGYANIDGDNGDMRAVYCGALMVGLIAFFIFLIVTS</sequence>
<keyword evidence="3" id="KW-1185">Reference proteome</keyword>
<keyword evidence="1" id="KW-1133">Transmembrane helix</keyword>
<feature type="transmembrane region" description="Helical" evidence="1">
    <location>
        <begin position="66"/>
        <end position="85"/>
    </location>
</feature>
<keyword evidence="1" id="KW-0812">Transmembrane</keyword>
<evidence type="ECO:0000313" key="2">
    <source>
        <dbReference type="EMBL" id="OWZ09251.1"/>
    </source>
</evidence>
<dbReference type="Proteomes" id="UP000198211">
    <property type="component" value="Unassembled WGS sequence"/>
</dbReference>
<feature type="transmembrane region" description="Helical" evidence="1">
    <location>
        <begin position="25"/>
        <end position="45"/>
    </location>
</feature>
<comment type="caution">
    <text evidence="2">The sequence shown here is derived from an EMBL/GenBank/DDBJ whole genome shotgun (WGS) entry which is preliminary data.</text>
</comment>
<reference evidence="3" key="1">
    <citation type="submission" date="2017-03" db="EMBL/GenBank/DDBJ databases">
        <title>Phytopthora megakarya and P. palmivora, two closely related causual agents of cacao black pod achieved similar genome size and gene model numbers by different mechanisms.</title>
        <authorList>
            <person name="Ali S."/>
            <person name="Shao J."/>
            <person name="Larry D.J."/>
            <person name="Kronmiller B."/>
            <person name="Shen D."/>
            <person name="Strem M.D."/>
            <person name="Melnick R.L."/>
            <person name="Guiltinan M.J."/>
            <person name="Tyler B.M."/>
            <person name="Meinhardt L.W."/>
            <person name="Bailey B.A."/>
        </authorList>
    </citation>
    <scope>NUCLEOTIDE SEQUENCE [LARGE SCALE GENOMIC DNA]</scope>
    <source>
        <strain evidence="3">zdho120</strain>
    </source>
</reference>
<dbReference type="EMBL" id="NBNE01002858">
    <property type="protein sequence ID" value="OWZ09251.1"/>
    <property type="molecule type" value="Genomic_DNA"/>
</dbReference>
<gene>
    <name evidence="2" type="ORF">PHMEG_00018077</name>
</gene>
<feature type="non-terminal residue" evidence="2">
    <location>
        <position position="1"/>
    </location>
</feature>
<proteinExistence type="predicted"/>
<accession>A0A225VUQ0</accession>
<evidence type="ECO:0000313" key="3">
    <source>
        <dbReference type="Proteomes" id="UP000198211"/>
    </source>
</evidence>
<dbReference type="AlphaFoldDB" id="A0A225VUQ0"/>
<name>A0A225VUQ0_9STRA</name>